<sequence length="86" mass="9791">MATLPFTIPYNSNFPPFSLDSEDIEDMGYSGALNQCFHHVWSYKAQGIHIHERGTKLDYTLLVFKIAISCADDYGIIDNWLDAFLS</sequence>
<organism evidence="1 2">
    <name type="scientific">Neolentinus lepideus HHB14362 ss-1</name>
    <dbReference type="NCBI Taxonomy" id="1314782"/>
    <lineage>
        <taxon>Eukaryota</taxon>
        <taxon>Fungi</taxon>
        <taxon>Dikarya</taxon>
        <taxon>Basidiomycota</taxon>
        <taxon>Agaricomycotina</taxon>
        <taxon>Agaricomycetes</taxon>
        <taxon>Gloeophyllales</taxon>
        <taxon>Gloeophyllaceae</taxon>
        <taxon>Neolentinus</taxon>
    </lineage>
</organism>
<protein>
    <submittedName>
        <fullName evidence="1">Uncharacterized protein</fullName>
    </submittedName>
</protein>
<keyword evidence="2" id="KW-1185">Reference proteome</keyword>
<evidence type="ECO:0000313" key="2">
    <source>
        <dbReference type="Proteomes" id="UP000076761"/>
    </source>
</evidence>
<gene>
    <name evidence="1" type="ORF">NEOLEDRAFT_1074592</name>
</gene>
<dbReference type="InParanoid" id="A0A165PE50"/>
<dbReference type="AlphaFoldDB" id="A0A165PE50"/>
<reference evidence="1 2" key="1">
    <citation type="journal article" date="2016" name="Mol. Biol. Evol.">
        <title>Comparative Genomics of Early-Diverging Mushroom-Forming Fungi Provides Insights into the Origins of Lignocellulose Decay Capabilities.</title>
        <authorList>
            <person name="Nagy L.G."/>
            <person name="Riley R."/>
            <person name="Tritt A."/>
            <person name="Adam C."/>
            <person name="Daum C."/>
            <person name="Floudas D."/>
            <person name="Sun H."/>
            <person name="Yadav J.S."/>
            <person name="Pangilinan J."/>
            <person name="Larsson K.H."/>
            <person name="Matsuura K."/>
            <person name="Barry K."/>
            <person name="Labutti K."/>
            <person name="Kuo R."/>
            <person name="Ohm R.A."/>
            <person name="Bhattacharya S.S."/>
            <person name="Shirouzu T."/>
            <person name="Yoshinaga Y."/>
            <person name="Martin F.M."/>
            <person name="Grigoriev I.V."/>
            <person name="Hibbett D.S."/>
        </authorList>
    </citation>
    <scope>NUCLEOTIDE SEQUENCE [LARGE SCALE GENOMIC DNA]</scope>
    <source>
        <strain evidence="1 2">HHB14362 ss-1</strain>
    </source>
</reference>
<name>A0A165PE50_9AGAM</name>
<proteinExistence type="predicted"/>
<evidence type="ECO:0000313" key="1">
    <source>
        <dbReference type="EMBL" id="KZT20911.1"/>
    </source>
</evidence>
<accession>A0A165PE50</accession>
<dbReference type="OrthoDB" id="3236755at2759"/>
<dbReference type="Proteomes" id="UP000076761">
    <property type="component" value="Unassembled WGS sequence"/>
</dbReference>
<dbReference type="EMBL" id="KV425613">
    <property type="protein sequence ID" value="KZT20911.1"/>
    <property type="molecule type" value="Genomic_DNA"/>
</dbReference>